<gene>
    <name evidence="3" type="ORF">U9M48_005108</name>
</gene>
<keyword evidence="4" id="KW-1185">Reference proteome</keyword>
<accession>A0AAQ3SI77</accession>
<dbReference type="SUPFAM" id="SSF49899">
    <property type="entry name" value="Concanavalin A-like lectins/glucanases"/>
    <property type="match status" value="1"/>
</dbReference>
<evidence type="ECO:0000259" key="2">
    <source>
        <dbReference type="Pfam" id="PF08787"/>
    </source>
</evidence>
<organism evidence="3 4">
    <name type="scientific">Paspalum notatum var. saurae</name>
    <dbReference type="NCBI Taxonomy" id="547442"/>
    <lineage>
        <taxon>Eukaryota</taxon>
        <taxon>Viridiplantae</taxon>
        <taxon>Streptophyta</taxon>
        <taxon>Embryophyta</taxon>
        <taxon>Tracheophyta</taxon>
        <taxon>Spermatophyta</taxon>
        <taxon>Magnoliopsida</taxon>
        <taxon>Liliopsida</taxon>
        <taxon>Poales</taxon>
        <taxon>Poaceae</taxon>
        <taxon>PACMAD clade</taxon>
        <taxon>Panicoideae</taxon>
        <taxon>Andropogonodae</taxon>
        <taxon>Paspaleae</taxon>
        <taxon>Paspalinae</taxon>
        <taxon>Paspalum</taxon>
    </lineage>
</organism>
<name>A0AAQ3SI77_PASNO</name>
<evidence type="ECO:0000256" key="1">
    <source>
        <dbReference type="SAM" id="SignalP"/>
    </source>
</evidence>
<protein>
    <recommendedName>
        <fullName evidence="2">Alginate lyase 2 domain-containing protein</fullName>
    </recommendedName>
</protein>
<dbReference type="EMBL" id="CP144745">
    <property type="protein sequence ID" value="WVZ54286.1"/>
    <property type="molecule type" value="Genomic_DNA"/>
</dbReference>
<feature type="domain" description="Alginate lyase 2" evidence="2">
    <location>
        <begin position="41"/>
        <end position="229"/>
    </location>
</feature>
<dbReference type="InterPro" id="IPR014895">
    <property type="entry name" value="Alginate_lyase_2"/>
</dbReference>
<proteinExistence type="predicted"/>
<reference evidence="3 4" key="1">
    <citation type="submission" date="2024-02" db="EMBL/GenBank/DDBJ databases">
        <title>High-quality chromosome-scale genome assembly of Pensacola bahiagrass (Paspalum notatum Flugge var. saurae).</title>
        <authorList>
            <person name="Vega J.M."/>
            <person name="Podio M."/>
            <person name="Orjuela J."/>
            <person name="Siena L.A."/>
            <person name="Pessino S.C."/>
            <person name="Combes M.C."/>
            <person name="Mariac C."/>
            <person name="Albertini E."/>
            <person name="Pupilli F."/>
            <person name="Ortiz J.P.A."/>
            <person name="Leblanc O."/>
        </authorList>
    </citation>
    <scope>NUCLEOTIDE SEQUENCE [LARGE SCALE GENOMIC DNA]</scope>
    <source>
        <strain evidence="3">R1</strain>
        <tissue evidence="3">Leaf</tissue>
    </source>
</reference>
<dbReference type="PANTHER" id="PTHR33681:SF15">
    <property type="entry name" value="ALGINATE LYASE 2 DOMAIN-CONTAINING PROTEIN"/>
    <property type="match status" value="1"/>
</dbReference>
<dbReference type="InterPro" id="IPR013320">
    <property type="entry name" value="ConA-like_dom_sf"/>
</dbReference>
<evidence type="ECO:0000313" key="4">
    <source>
        <dbReference type="Proteomes" id="UP001341281"/>
    </source>
</evidence>
<feature type="signal peptide" evidence="1">
    <location>
        <begin position="1"/>
        <end position="24"/>
    </location>
</feature>
<dbReference type="AlphaFoldDB" id="A0AAQ3SI77"/>
<dbReference type="Pfam" id="PF08787">
    <property type="entry name" value="Alginate_lyase2"/>
    <property type="match status" value="1"/>
</dbReference>
<evidence type="ECO:0000313" key="3">
    <source>
        <dbReference type="EMBL" id="WVZ54286.1"/>
    </source>
</evidence>
<dbReference type="Gene3D" id="2.60.120.200">
    <property type="match status" value="1"/>
</dbReference>
<dbReference type="Proteomes" id="UP001341281">
    <property type="component" value="Chromosome 01"/>
</dbReference>
<keyword evidence="1" id="KW-0732">Signal</keyword>
<dbReference type="PANTHER" id="PTHR33681">
    <property type="entry name" value="BINDING PROTEIN, PUTATIVE, EXPRESSED-RELATED"/>
    <property type="match status" value="1"/>
</dbReference>
<sequence length="233" mass="25483">MGAPSLLAWPALLVLLLSSPCARGGEGQLTDGFTAVELSEAQFKVQKPYDVPLPERYELTADGVRRMWVYAADKPITTAHPGGPRTEIKIEAMHASCLVYSSGVWQFEGYGYVPSGTSGASVMQIFGAAEHATTLMLHVYDGRLTYYHHDAVAGGKGVVDAAIYDRWFRLNVVHDVAASNVTVFVDGQHRLTAPGRGGDAHYFKFGVYGQSRNGMSCRMESRWKDVKVFTKCS</sequence>
<feature type="chain" id="PRO_5042885823" description="Alginate lyase 2 domain-containing protein" evidence="1">
    <location>
        <begin position="25"/>
        <end position="233"/>
    </location>
</feature>